<dbReference type="InterPro" id="IPR045584">
    <property type="entry name" value="Pilin-like"/>
</dbReference>
<evidence type="ECO:0000256" key="1">
    <source>
        <dbReference type="SAM" id="Phobius"/>
    </source>
</evidence>
<name>A0A8A4TWH5_SULCO</name>
<organism evidence="2 3">
    <name type="scientific">Sulfidibacter corallicola</name>
    <dbReference type="NCBI Taxonomy" id="2818388"/>
    <lineage>
        <taxon>Bacteria</taxon>
        <taxon>Pseudomonadati</taxon>
        <taxon>Acidobacteriota</taxon>
        <taxon>Holophagae</taxon>
        <taxon>Acanthopleuribacterales</taxon>
        <taxon>Acanthopleuribacteraceae</taxon>
        <taxon>Sulfidibacter</taxon>
    </lineage>
</organism>
<evidence type="ECO:0000313" key="2">
    <source>
        <dbReference type="EMBL" id="QTD54316.1"/>
    </source>
</evidence>
<dbReference type="PROSITE" id="PS00409">
    <property type="entry name" value="PROKAR_NTER_METHYL"/>
    <property type="match status" value="1"/>
</dbReference>
<evidence type="ECO:0000313" key="3">
    <source>
        <dbReference type="Proteomes" id="UP000663929"/>
    </source>
</evidence>
<keyword evidence="1" id="KW-0472">Membrane</keyword>
<dbReference type="InterPro" id="IPR012902">
    <property type="entry name" value="N_methyl_site"/>
</dbReference>
<feature type="transmembrane region" description="Helical" evidence="1">
    <location>
        <begin position="12"/>
        <end position="32"/>
    </location>
</feature>
<gene>
    <name evidence="2" type="ORF">J3U87_17870</name>
</gene>
<dbReference type="NCBIfam" id="TIGR02532">
    <property type="entry name" value="IV_pilin_GFxxxE"/>
    <property type="match status" value="1"/>
</dbReference>
<dbReference type="Gene3D" id="3.30.700.10">
    <property type="entry name" value="Glycoprotein, Type 4 Pilin"/>
    <property type="match status" value="1"/>
</dbReference>
<dbReference type="Proteomes" id="UP000663929">
    <property type="component" value="Chromosome"/>
</dbReference>
<dbReference type="EMBL" id="CP071793">
    <property type="protein sequence ID" value="QTD54316.1"/>
    <property type="molecule type" value="Genomic_DNA"/>
</dbReference>
<dbReference type="AlphaFoldDB" id="A0A8A4TWH5"/>
<dbReference type="Pfam" id="PF07963">
    <property type="entry name" value="N_methyl"/>
    <property type="match status" value="1"/>
</dbReference>
<dbReference type="KEGG" id="scor:J3U87_17870"/>
<dbReference type="SUPFAM" id="SSF54523">
    <property type="entry name" value="Pili subunits"/>
    <property type="match status" value="1"/>
</dbReference>
<keyword evidence="3" id="KW-1185">Reference proteome</keyword>
<reference evidence="2" key="1">
    <citation type="submission" date="2021-03" db="EMBL/GenBank/DDBJ databases">
        <title>Acanthopleuribacteraceae sp. M133.</title>
        <authorList>
            <person name="Wang G."/>
        </authorList>
    </citation>
    <scope>NUCLEOTIDE SEQUENCE</scope>
    <source>
        <strain evidence="2">M133</strain>
    </source>
</reference>
<proteinExistence type="predicted"/>
<sequence length="162" mass="17354">MRRKGFSLVELMVVVAIIAILAAIALPMYSIFRQKATAMKSIGACNDLKQPLMTWFEDTGDLQLLTFETNGRVHGVHPESGVDVTMGSGLPDIPNHTYTPTTPAAAQVVIAWAFTAGCQLCDGEWCMLCNDAAGVCNVEIDITDADGDELQSLNKHPGTACP</sequence>
<accession>A0A8A4TWH5</accession>
<dbReference type="RefSeq" id="WP_272932501.1">
    <property type="nucleotide sequence ID" value="NZ_CP071793.1"/>
</dbReference>
<keyword evidence="1" id="KW-0812">Transmembrane</keyword>
<keyword evidence="1" id="KW-1133">Transmembrane helix</keyword>
<protein>
    <submittedName>
        <fullName evidence="2">Prepilin-type N-terminal cleavage/methylation domain-containing protein</fullName>
    </submittedName>
</protein>